<organism evidence="2 3">
    <name type="scientific">Neolewinella litorea</name>
    <dbReference type="NCBI Taxonomy" id="2562452"/>
    <lineage>
        <taxon>Bacteria</taxon>
        <taxon>Pseudomonadati</taxon>
        <taxon>Bacteroidota</taxon>
        <taxon>Saprospiria</taxon>
        <taxon>Saprospirales</taxon>
        <taxon>Lewinellaceae</taxon>
        <taxon>Neolewinella</taxon>
    </lineage>
</organism>
<dbReference type="Pfam" id="PF13585">
    <property type="entry name" value="CHU_C"/>
    <property type="match status" value="1"/>
</dbReference>
<evidence type="ECO:0000256" key="1">
    <source>
        <dbReference type="SAM" id="SignalP"/>
    </source>
</evidence>
<dbReference type="NCBIfam" id="TIGR04131">
    <property type="entry name" value="Bac_Flav_CTERM"/>
    <property type="match status" value="1"/>
</dbReference>
<dbReference type="OrthoDB" id="1652165at2"/>
<feature type="signal peptide" evidence="1">
    <location>
        <begin position="1"/>
        <end position="21"/>
    </location>
</feature>
<keyword evidence="3" id="KW-1185">Reference proteome</keyword>
<protein>
    <submittedName>
        <fullName evidence="2">Gliding motility-associated C-terminal domain-containing protein</fullName>
    </submittedName>
</protein>
<proteinExistence type="predicted"/>
<name>A0A4S4ND46_9BACT</name>
<keyword evidence="1" id="KW-0732">Signal</keyword>
<dbReference type="InterPro" id="IPR026341">
    <property type="entry name" value="T9SS_type_B"/>
</dbReference>
<dbReference type="EMBL" id="SRSF01000009">
    <property type="protein sequence ID" value="THH36447.1"/>
    <property type="molecule type" value="Genomic_DNA"/>
</dbReference>
<dbReference type="Proteomes" id="UP000308528">
    <property type="component" value="Unassembled WGS sequence"/>
</dbReference>
<feature type="chain" id="PRO_5020991597" evidence="1">
    <location>
        <begin position="22"/>
        <end position="617"/>
    </location>
</feature>
<dbReference type="AlphaFoldDB" id="A0A4S4ND46"/>
<gene>
    <name evidence="2" type="ORF">E4021_15315</name>
</gene>
<evidence type="ECO:0000313" key="3">
    <source>
        <dbReference type="Proteomes" id="UP000308528"/>
    </source>
</evidence>
<comment type="caution">
    <text evidence="2">The sequence shown here is derived from an EMBL/GenBank/DDBJ whole genome shotgun (WGS) entry which is preliminary data.</text>
</comment>
<dbReference type="Gene3D" id="2.60.40.2700">
    <property type="match status" value="1"/>
</dbReference>
<dbReference type="RefSeq" id="WP_136460250.1">
    <property type="nucleotide sequence ID" value="NZ_SRSF01000009.1"/>
</dbReference>
<evidence type="ECO:0000313" key="2">
    <source>
        <dbReference type="EMBL" id="THH36447.1"/>
    </source>
</evidence>
<reference evidence="2 3" key="1">
    <citation type="submission" date="2019-04" db="EMBL/GenBank/DDBJ databases">
        <title>Lewinella litorea sp. nov., isolated from a marine sand.</title>
        <authorList>
            <person name="Yoon J.-H."/>
        </authorList>
    </citation>
    <scope>NUCLEOTIDE SEQUENCE [LARGE SCALE GENOMIC DNA]</scope>
    <source>
        <strain evidence="2 3">HSMS-39</strain>
    </source>
</reference>
<accession>A0A4S4ND46</accession>
<sequence>MRAFLLPLFLLLLGFALPAQQCNGNLGENIFTDGDFGSGTANVLTPDPGIAPGFRYAASPPPDDGYYTITNDMGRWDNIFGTWIQIGDNSNDPNGYMMVVNASFEPGLFYEQVVDGLCENTLYQFTADIINVLRRGSNNLLPNVSFLIDDQEYFTTGFIPEDEQWKTYGFTFTTVPGQTSVTLALRNNAPGGFGNDLALDNISFRACGPEALILPREVANICEDGDPIPLEATINGDQFPTPAVQWQRSTDGGTTWTDIPGANDLTYQHTQLSSGAYPYRYLLANSEANLGNSKCQIISNTKVVNVVPKNYTLTDTICSGLSVTVGNSTYDQGGVYVDTLVSSLGCDSIVRLELTVVPDPFLSGRFTTQDPSCSYLTDGSVVLDSILRGRPPYTFTFDGLPRQIGSLIDSLGEGAYPYALEDRYGCRTSDTLQLTSPFPFVINLGENQEVVLGETVTVTVRNSQPITNYRWTPEGAVTCDSSCVTLEILPANSFTLGLEATSPDGCLASDSLRILVVADRLVYIPTAFSPDGDGSNDQFTVFGKVPNVQFVPSLKIFNRWGGEVYSATDLPVNDPSAGWDGLLNGQPVPPGTYVYVAEVAFLDGIIRQYSGSFVLIE</sequence>